<feature type="compositionally biased region" description="Acidic residues" evidence="17">
    <location>
        <begin position="673"/>
        <end position="682"/>
    </location>
</feature>
<dbReference type="GO" id="GO:0030145">
    <property type="term" value="F:manganese ion binding"/>
    <property type="evidence" value="ECO:0007669"/>
    <property type="project" value="InterPro"/>
</dbReference>
<dbReference type="OMA" id="NIKDERM"/>
<comment type="cofactor">
    <cofactor evidence="1">
        <name>Mn(2+)</name>
        <dbReference type="ChEBI" id="CHEBI:29035"/>
    </cofactor>
</comment>
<evidence type="ECO:0000256" key="9">
    <source>
        <dbReference type="ARBA" id="ARBA00022763"/>
    </source>
</evidence>
<reference evidence="19" key="1">
    <citation type="submission" date="2021-05" db="EMBL/GenBank/DDBJ databases">
        <title>The genome of the haptophyte Pavlova lutheri (Diacronema luteri, Pavlovales) - a model for lipid biosynthesis in eukaryotic algae.</title>
        <authorList>
            <person name="Hulatt C.J."/>
            <person name="Posewitz M.C."/>
        </authorList>
    </citation>
    <scope>NUCLEOTIDE SEQUENCE</scope>
    <source>
        <strain evidence="19">NIVA-4/92</strain>
    </source>
</reference>
<comment type="subcellular location">
    <subcellularLocation>
        <location evidence="3">Chromosome</location>
    </subcellularLocation>
    <subcellularLocation>
        <location evidence="2">Nucleus</location>
    </subcellularLocation>
</comment>
<proteinExistence type="inferred from homology"/>
<keyword evidence="20" id="KW-1185">Reference proteome</keyword>
<dbReference type="CDD" id="cd00840">
    <property type="entry name" value="MPP_Mre11_N"/>
    <property type="match status" value="1"/>
</dbReference>
<evidence type="ECO:0000256" key="17">
    <source>
        <dbReference type="SAM" id="MobiDB-lite"/>
    </source>
</evidence>
<dbReference type="InterPro" id="IPR041796">
    <property type="entry name" value="Mre11_N"/>
</dbReference>
<accession>A0A8J6CEY5</accession>
<evidence type="ECO:0000256" key="10">
    <source>
        <dbReference type="ARBA" id="ARBA00022801"/>
    </source>
</evidence>
<dbReference type="Proteomes" id="UP000751190">
    <property type="component" value="Unassembled WGS sequence"/>
</dbReference>
<evidence type="ECO:0000256" key="1">
    <source>
        <dbReference type="ARBA" id="ARBA00001936"/>
    </source>
</evidence>
<dbReference type="PANTHER" id="PTHR10139:SF1">
    <property type="entry name" value="DOUBLE-STRAND BREAK REPAIR PROTEIN MRE11"/>
    <property type="match status" value="1"/>
</dbReference>
<keyword evidence="9 16" id="KW-0227">DNA damage</keyword>
<keyword evidence="10 16" id="KW-0378">Hydrolase</keyword>
<evidence type="ECO:0000256" key="3">
    <source>
        <dbReference type="ARBA" id="ARBA00004286"/>
    </source>
</evidence>
<dbReference type="SUPFAM" id="SSF56300">
    <property type="entry name" value="Metallo-dependent phosphatases"/>
    <property type="match status" value="1"/>
</dbReference>
<dbReference type="GO" id="GO:0035861">
    <property type="term" value="C:site of double-strand break"/>
    <property type="evidence" value="ECO:0007669"/>
    <property type="project" value="TreeGrafter"/>
</dbReference>
<keyword evidence="11 16" id="KW-0269">Exonuclease</keyword>
<evidence type="ECO:0000256" key="7">
    <source>
        <dbReference type="ARBA" id="ARBA00022723"/>
    </source>
</evidence>
<dbReference type="Gene3D" id="3.30.110.110">
    <property type="entry name" value="Mre11, capping domain"/>
    <property type="match status" value="1"/>
</dbReference>
<dbReference type="NCBIfam" id="TIGR00583">
    <property type="entry name" value="mre11"/>
    <property type="match status" value="1"/>
</dbReference>
<dbReference type="GO" id="GO:0000724">
    <property type="term" value="P:double-strand break repair via homologous recombination"/>
    <property type="evidence" value="ECO:0007669"/>
    <property type="project" value="TreeGrafter"/>
</dbReference>
<evidence type="ECO:0000313" key="20">
    <source>
        <dbReference type="Proteomes" id="UP000751190"/>
    </source>
</evidence>
<dbReference type="InterPro" id="IPR007281">
    <property type="entry name" value="Mre11_DNA-bd"/>
</dbReference>
<evidence type="ECO:0000256" key="5">
    <source>
        <dbReference type="ARBA" id="ARBA00022454"/>
    </source>
</evidence>
<dbReference type="GO" id="GO:0007095">
    <property type="term" value="P:mitotic G2 DNA damage checkpoint signaling"/>
    <property type="evidence" value="ECO:0007669"/>
    <property type="project" value="TreeGrafter"/>
</dbReference>
<keyword evidence="15 16" id="KW-0469">Meiosis</keyword>
<comment type="caution">
    <text evidence="19">The sequence shown here is derived from an EMBL/GenBank/DDBJ whole genome shotgun (WGS) entry which is preliminary data.</text>
</comment>
<feature type="compositionally biased region" description="Acidic residues" evidence="17">
    <location>
        <begin position="734"/>
        <end position="756"/>
    </location>
</feature>
<evidence type="ECO:0000313" key="19">
    <source>
        <dbReference type="EMBL" id="KAG8467420.1"/>
    </source>
</evidence>
<comment type="similarity">
    <text evidence="4 16">Belongs to the MRE11/RAD32 family.</text>
</comment>
<protein>
    <recommendedName>
        <fullName evidence="18">Mre11 DNA-binding domain-containing protein</fullName>
    </recommendedName>
</protein>
<dbReference type="SMART" id="SM01347">
    <property type="entry name" value="Mre11_DNA_bind"/>
    <property type="match status" value="1"/>
</dbReference>
<dbReference type="GO" id="GO:0006303">
    <property type="term" value="P:double-strand break repair via nonhomologous end joining"/>
    <property type="evidence" value="ECO:0007669"/>
    <property type="project" value="TreeGrafter"/>
</dbReference>
<keyword evidence="5" id="KW-0158">Chromosome</keyword>
<dbReference type="InterPro" id="IPR003701">
    <property type="entry name" value="Mre11"/>
</dbReference>
<dbReference type="OrthoDB" id="30417at2759"/>
<feature type="compositionally biased region" description="Low complexity" evidence="17">
    <location>
        <begin position="660"/>
        <end position="669"/>
    </location>
</feature>
<evidence type="ECO:0000256" key="14">
    <source>
        <dbReference type="ARBA" id="ARBA00023242"/>
    </source>
</evidence>
<dbReference type="AlphaFoldDB" id="A0A8J6CEY5"/>
<feature type="domain" description="Mre11 DNA-binding" evidence="18">
    <location>
        <begin position="302"/>
        <end position="483"/>
    </location>
</feature>
<evidence type="ECO:0000256" key="13">
    <source>
        <dbReference type="ARBA" id="ARBA00023211"/>
    </source>
</evidence>
<keyword evidence="13 16" id="KW-0464">Manganese</keyword>
<evidence type="ECO:0000256" key="6">
    <source>
        <dbReference type="ARBA" id="ARBA00022722"/>
    </source>
</evidence>
<keyword evidence="12 16" id="KW-0234">DNA repair</keyword>
<dbReference type="GO" id="GO:0000014">
    <property type="term" value="F:single-stranded DNA endodeoxyribonuclease activity"/>
    <property type="evidence" value="ECO:0007669"/>
    <property type="project" value="TreeGrafter"/>
</dbReference>
<evidence type="ECO:0000256" key="8">
    <source>
        <dbReference type="ARBA" id="ARBA00022759"/>
    </source>
</evidence>
<sequence length="775" mass="82288">MGDDGSSAASTFKIMIASDIHLGYMEKDPVRGDDSFLAFEEVLHRAKECDADFLLLGGDLFHDNKPSRKTMQRTMELLRDNCLGSKEVLFTITSNQSENFHDKHHSANYEDPNYNVELPVFSIHGNHDDPAGDGGLAALDVLSTANLINYFGRHIALREIALQPILLEKGSTKLALYGLGHIRDERLHRVFADHKVSFLRPAEGKDDWFNLCCVHQNRLTRGATSGPAKGFLKESFLPDFLDLVIWGHEHTCLLQGGMAALAQSPGRSFTVLQPGSTVATSLSTAEAQPKHIALLHVLGDQWRIEPIKLDSVRSFMHRDVVLRELPSPPRTEEQLMDTLNKLVEEMIAAAHEATAPANPLQKGLDKLALPLIRIRVEYSECLTCNPQRFGARFVGRVGNPNELLLFYRKAARKARPAGGVGPTGPADGADGDELEDALPGYGLSALRQETRAIEDLVAEMMSASGEQLSVLKVGDFNDAVHTYVHKEAAGSIRAFVEDMMRRTNRELEKNEDLNAKLSAGDAKERARVLSEHLRGCGGGGGEPSGDIGAQPDGDDDDVPPPPAKKAPAKRALPAASKAAAAKRARGAARADSDEDEDEGGGGSGGSGSGAGAEEEDDEDEPPAPPPTGRGRGRGARGGAARGGRARGVGVAARGRGGGAAKARASRAAAQPFDLDDDDDDDNGGGGGGARRVGVGSNGFARSARTISQPASRSRAAPSHGTAAPSRQTAAAALDEVDDDLSDVDEGGGGDDDDDGDAGNHYAGRGGVAQWGSRRR</sequence>
<gene>
    <name evidence="19" type="ORF">KFE25_000736</name>
</gene>
<dbReference type="EMBL" id="JAGTXO010000006">
    <property type="protein sequence ID" value="KAG8467420.1"/>
    <property type="molecule type" value="Genomic_DNA"/>
</dbReference>
<evidence type="ECO:0000259" key="18">
    <source>
        <dbReference type="SMART" id="SM01347"/>
    </source>
</evidence>
<feature type="compositionally biased region" description="Low complexity" evidence="17">
    <location>
        <begin position="569"/>
        <end position="579"/>
    </location>
</feature>
<evidence type="ECO:0000256" key="4">
    <source>
        <dbReference type="ARBA" id="ARBA00009028"/>
    </source>
</evidence>
<evidence type="ECO:0000256" key="2">
    <source>
        <dbReference type="ARBA" id="ARBA00004123"/>
    </source>
</evidence>
<evidence type="ECO:0000256" key="16">
    <source>
        <dbReference type="RuleBase" id="RU003447"/>
    </source>
</evidence>
<feature type="compositionally biased region" description="Acidic residues" evidence="17">
    <location>
        <begin position="612"/>
        <end position="621"/>
    </location>
</feature>
<evidence type="ECO:0000256" key="15">
    <source>
        <dbReference type="ARBA" id="ARBA00023254"/>
    </source>
</evidence>
<feature type="compositionally biased region" description="Gly residues" evidence="17">
    <location>
        <begin position="600"/>
        <end position="610"/>
    </location>
</feature>
<dbReference type="GO" id="GO:0030870">
    <property type="term" value="C:Mre11 complex"/>
    <property type="evidence" value="ECO:0007669"/>
    <property type="project" value="InterPro"/>
</dbReference>
<keyword evidence="6 16" id="KW-0540">Nuclease</keyword>
<dbReference type="Pfam" id="PF00149">
    <property type="entry name" value="Metallophos"/>
    <property type="match status" value="1"/>
</dbReference>
<dbReference type="InterPro" id="IPR029052">
    <property type="entry name" value="Metallo-depent_PP-like"/>
</dbReference>
<feature type="region of interest" description="Disordered" evidence="17">
    <location>
        <begin position="533"/>
        <end position="775"/>
    </location>
</feature>
<organism evidence="19 20">
    <name type="scientific">Diacronema lutheri</name>
    <name type="common">Unicellular marine alga</name>
    <name type="synonym">Monochrysis lutheri</name>
    <dbReference type="NCBI Taxonomy" id="2081491"/>
    <lineage>
        <taxon>Eukaryota</taxon>
        <taxon>Haptista</taxon>
        <taxon>Haptophyta</taxon>
        <taxon>Pavlovophyceae</taxon>
        <taxon>Pavlovales</taxon>
        <taxon>Pavlovaceae</taxon>
        <taxon>Diacronema</taxon>
    </lineage>
</organism>
<dbReference type="GO" id="GO:0000723">
    <property type="term" value="P:telomere maintenance"/>
    <property type="evidence" value="ECO:0007669"/>
    <property type="project" value="TreeGrafter"/>
</dbReference>
<dbReference type="GO" id="GO:0008296">
    <property type="term" value="F:3'-5'-DNA exonuclease activity"/>
    <property type="evidence" value="ECO:0007669"/>
    <property type="project" value="InterPro"/>
</dbReference>
<evidence type="ECO:0000256" key="11">
    <source>
        <dbReference type="ARBA" id="ARBA00022839"/>
    </source>
</evidence>
<dbReference type="GO" id="GO:0042138">
    <property type="term" value="P:meiotic DNA double-strand break formation"/>
    <property type="evidence" value="ECO:0007669"/>
    <property type="project" value="TreeGrafter"/>
</dbReference>
<dbReference type="GO" id="GO:0097552">
    <property type="term" value="P:mitochondrial double-strand break repair via homologous recombination"/>
    <property type="evidence" value="ECO:0007669"/>
    <property type="project" value="TreeGrafter"/>
</dbReference>
<keyword evidence="8 16" id="KW-0255">Endonuclease</keyword>
<dbReference type="InterPro" id="IPR038487">
    <property type="entry name" value="Mre11_capping_dom"/>
</dbReference>
<keyword evidence="7" id="KW-0479">Metal-binding</keyword>
<dbReference type="PANTHER" id="PTHR10139">
    <property type="entry name" value="DOUBLE-STRAND BREAK REPAIR PROTEIN MRE11"/>
    <property type="match status" value="1"/>
</dbReference>
<name>A0A8J6CEY5_DIALT</name>
<keyword evidence="14 16" id="KW-0539">Nucleus</keyword>
<dbReference type="Pfam" id="PF04152">
    <property type="entry name" value="Mre11_DNA_bind"/>
    <property type="match status" value="1"/>
</dbReference>
<evidence type="ECO:0000256" key="12">
    <source>
        <dbReference type="ARBA" id="ARBA00023204"/>
    </source>
</evidence>
<feature type="region of interest" description="Disordered" evidence="17">
    <location>
        <begin position="415"/>
        <end position="434"/>
    </location>
</feature>
<dbReference type="InterPro" id="IPR004843">
    <property type="entry name" value="Calcineurin-like_PHP"/>
</dbReference>
<feature type="compositionally biased region" description="Low complexity" evidence="17">
    <location>
        <begin position="709"/>
        <end position="733"/>
    </location>
</feature>
<dbReference type="Gene3D" id="3.60.21.10">
    <property type="match status" value="1"/>
</dbReference>
<dbReference type="FunFam" id="3.60.21.10:FF:000011">
    <property type="entry name" value="Double-strand break repair protein"/>
    <property type="match status" value="1"/>
</dbReference>